<comment type="caution">
    <text evidence="2">The sequence shown here is derived from an EMBL/GenBank/DDBJ whole genome shotgun (WGS) entry which is preliminary data.</text>
</comment>
<sequence>MLKNKIILFLCKLLSYSPIFRITDDLQFGEIKSNSLERLRISLVSFNFGKRIIHFFSYYIETKKMSFLKIINLEKLCNYPDNDKANKAYNSYKKEIETINDDKILMHKETLMYKISQIEGTKNKTFNKYVAYIAIIALILPLYGAQLSKLHNFIGDYKVVFLIVLVYILVNLLLFFHDFMKVRGYNRTRFNSIRKSDTPLKEFTKSLYYEWLTIKSESTFQVTLIKNIEKYMLGFVVISVLLLTSHTAEQHIAQVDNNIDLNNSINSPTTLIHLSEVRSDGSDFMKVNDLELTSLKDRLLYNNIDKLIILYSEETSSLTDLSKFLDMYNDGSTDIIELRDTNTQVISIIVIEED</sequence>
<keyword evidence="1" id="KW-0472">Membrane</keyword>
<protein>
    <submittedName>
        <fullName evidence="2">Uncharacterized protein</fullName>
    </submittedName>
</protein>
<accession>A0ABS2RDI4</accession>
<organism evidence="2 3">
    <name type="scientific">Siminovitchia thermophila</name>
    <dbReference type="NCBI Taxonomy" id="1245522"/>
    <lineage>
        <taxon>Bacteria</taxon>
        <taxon>Bacillati</taxon>
        <taxon>Bacillota</taxon>
        <taxon>Bacilli</taxon>
        <taxon>Bacillales</taxon>
        <taxon>Bacillaceae</taxon>
        <taxon>Siminovitchia</taxon>
    </lineage>
</organism>
<keyword evidence="1" id="KW-0812">Transmembrane</keyword>
<feature type="transmembrane region" description="Helical" evidence="1">
    <location>
        <begin position="159"/>
        <end position="179"/>
    </location>
</feature>
<feature type="transmembrane region" description="Helical" evidence="1">
    <location>
        <begin position="129"/>
        <end position="147"/>
    </location>
</feature>
<dbReference type="Proteomes" id="UP000823485">
    <property type="component" value="Unassembled WGS sequence"/>
</dbReference>
<keyword evidence="3" id="KW-1185">Reference proteome</keyword>
<dbReference type="RefSeq" id="WP_077113800.1">
    <property type="nucleotide sequence ID" value="NZ_JAFBFH010000077.1"/>
</dbReference>
<dbReference type="EMBL" id="JAFBFH010000077">
    <property type="protein sequence ID" value="MBM7717717.1"/>
    <property type="molecule type" value="Genomic_DNA"/>
</dbReference>
<evidence type="ECO:0000313" key="3">
    <source>
        <dbReference type="Proteomes" id="UP000823485"/>
    </source>
</evidence>
<evidence type="ECO:0000256" key="1">
    <source>
        <dbReference type="SAM" id="Phobius"/>
    </source>
</evidence>
<name>A0ABS2RDI4_9BACI</name>
<keyword evidence="1" id="KW-1133">Transmembrane helix</keyword>
<reference evidence="2 3" key="1">
    <citation type="submission" date="2021-01" db="EMBL/GenBank/DDBJ databases">
        <title>Genomic Encyclopedia of Type Strains, Phase IV (KMG-IV): sequencing the most valuable type-strain genomes for metagenomic binning, comparative biology and taxonomic classification.</title>
        <authorList>
            <person name="Goeker M."/>
        </authorList>
    </citation>
    <scope>NUCLEOTIDE SEQUENCE [LARGE SCALE GENOMIC DNA]</scope>
    <source>
        <strain evidence="2 3">DSM 105453</strain>
    </source>
</reference>
<evidence type="ECO:0000313" key="2">
    <source>
        <dbReference type="EMBL" id="MBM7717717.1"/>
    </source>
</evidence>
<gene>
    <name evidence="2" type="ORF">JOC94_004758</name>
</gene>
<proteinExistence type="predicted"/>